<dbReference type="AlphaFoldDB" id="A0A387AR10"/>
<sequence>MFLWIHLIFAIVLIALVIASLAKKQGYKPYMMMSRVSYLVFIITGVILFFKAFDRDPLFALLKVLIAILLIGLIEMTYAAKAKDQLTKGMIYSLVCGFVLVIIVGFIVAQGRPF</sequence>
<reference evidence="6 7" key="1">
    <citation type="submission" date="2018-09" db="EMBL/GenBank/DDBJ databases">
        <title>Genome sequencing of strain BHWM-4.</title>
        <authorList>
            <person name="Heo J."/>
            <person name="Kim S.-J."/>
            <person name="Kwon S.-W."/>
        </authorList>
    </citation>
    <scope>NUCLEOTIDE SEQUENCE [LARGE SCALE GENOMIC DNA]</scope>
    <source>
        <strain evidence="6 7">BHWM-4</strain>
    </source>
</reference>
<evidence type="ECO:0000313" key="7">
    <source>
        <dbReference type="Proteomes" id="UP000272003"/>
    </source>
</evidence>
<keyword evidence="2 5" id="KW-0812">Transmembrane</keyword>
<evidence type="ECO:0000256" key="5">
    <source>
        <dbReference type="SAM" id="Phobius"/>
    </source>
</evidence>
<organism evidence="6 7">
    <name type="scientific">Apilactobacillus bombintestini</name>
    <dbReference type="NCBI Taxonomy" id="2419772"/>
    <lineage>
        <taxon>Bacteria</taxon>
        <taxon>Bacillati</taxon>
        <taxon>Bacillota</taxon>
        <taxon>Bacilli</taxon>
        <taxon>Lactobacillales</taxon>
        <taxon>Lactobacillaceae</taxon>
        <taxon>Apilactobacillus</taxon>
    </lineage>
</organism>
<feature type="transmembrane region" description="Helical" evidence="5">
    <location>
        <begin position="32"/>
        <end position="50"/>
    </location>
</feature>
<dbReference type="EMBL" id="CP032626">
    <property type="protein sequence ID" value="AYF92068.1"/>
    <property type="molecule type" value="Genomic_DNA"/>
</dbReference>
<dbReference type="InterPro" id="IPR010899">
    <property type="entry name" value="UPF0344"/>
</dbReference>
<feature type="transmembrane region" description="Helical" evidence="5">
    <location>
        <begin position="90"/>
        <end position="109"/>
    </location>
</feature>
<keyword evidence="7" id="KW-1185">Reference proteome</keyword>
<evidence type="ECO:0000256" key="4">
    <source>
        <dbReference type="ARBA" id="ARBA00023136"/>
    </source>
</evidence>
<accession>A0A387AR10</accession>
<dbReference type="KEGG" id="abom:D7I45_00475"/>
<keyword evidence="1" id="KW-1003">Cell membrane</keyword>
<dbReference type="Pfam" id="PF07457">
    <property type="entry name" value="DUF1516"/>
    <property type="match status" value="1"/>
</dbReference>
<evidence type="ECO:0000256" key="3">
    <source>
        <dbReference type="ARBA" id="ARBA00022989"/>
    </source>
</evidence>
<dbReference type="Proteomes" id="UP000272003">
    <property type="component" value="Chromosome"/>
</dbReference>
<evidence type="ECO:0000313" key="6">
    <source>
        <dbReference type="EMBL" id="AYF92068.1"/>
    </source>
</evidence>
<name>A0A387AR10_9LACO</name>
<dbReference type="RefSeq" id="WP_120783842.1">
    <property type="nucleotide sequence ID" value="NZ_CP032626.1"/>
</dbReference>
<keyword evidence="4 5" id="KW-0472">Membrane</keyword>
<evidence type="ECO:0000256" key="1">
    <source>
        <dbReference type="ARBA" id="ARBA00022475"/>
    </source>
</evidence>
<feature type="transmembrane region" description="Helical" evidence="5">
    <location>
        <begin position="57"/>
        <end position="78"/>
    </location>
</feature>
<evidence type="ECO:0000256" key="2">
    <source>
        <dbReference type="ARBA" id="ARBA00022692"/>
    </source>
</evidence>
<keyword evidence="3 5" id="KW-1133">Transmembrane helix</keyword>
<protein>
    <submittedName>
        <fullName evidence="6">DUF1516 family protein</fullName>
    </submittedName>
</protein>
<dbReference type="OrthoDB" id="2299782at2"/>
<gene>
    <name evidence="6" type="ORF">D7I45_00475</name>
</gene>
<proteinExistence type="predicted"/>